<comment type="caution">
    <text evidence="2">The sequence shown here is derived from an EMBL/GenBank/DDBJ whole genome shotgun (WGS) entry which is preliminary data.</text>
</comment>
<accession>A0A5N6NAC4</accession>
<feature type="region of interest" description="Disordered" evidence="1">
    <location>
        <begin position="376"/>
        <end position="396"/>
    </location>
</feature>
<dbReference type="GO" id="GO:0005819">
    <property type="term" value="C:spindle"/>
    <property type="evidence" value="ECO:0007669"/>
    <property type="project" value="InterPro"/>
</dbReference>
<organism evidence="2 3">
    <name type="scientific">Mikania micrantha</name>
    <name type="common">bitter vine</name>
    <dbReference type="NCBI Taxonomy" id="192012"/>
    <lineage>
        <taxon>Eukaryota</taxon>
        <taxon>Viridiplantae</taxon>
        <taxon>Streptophyta</taxon>
        <taxon>Embryophyta</taxon>
        <taxon>Tracheophyta</taxon>
        <taxon>Spermatophyta</taxon>
        <taxon>Magnoliopsida</taxon>
        <taxon>eudicotyledons</taxon>
        <taxon>Gunneridae</taxon>
        <taxon>Pentapetalae</taxon>
        <taxon>asterids</taxon>
        <taxon>campanulids</taxon>
        <taxon>Asterales</taxon>
        <taxon>Asteraceae</taxon>
        <taxon>Asteroideae</taxon>
        <taxon>Heliantheae alliance</taxon>
        <taxon>Eupatorieae</taxon>
        <taxon>Mikania</taxon>
    </lineage>
</organism>
<dbReference type="Proteomes" id="UP000326396">
    <property type="component" value="Linkage Group LG2"/>
</dbReference>
<evidence type="ECO:0008006" key="4">
    <source>
        <dbReference type="Google" id="ProtNLM"/>
    </source>
</evidence>
<gene>
    <name evidence="2" type="ORF">E3N88_21858</name>
</gene>
<dbReference type="GO" id="GO:0060236">
    <property type="term" value="P:regulation of mitotic spindle organization"/>
    <property type="evidence" value="ECO:0007669"/>
    <property type="project" value="InterPro"/>
</dbReference>
<dbReference type="GO" id="GO:0005880">
    <property type="term" value="C:nuclear microtubule"/>
    <property type="evidence" value="ECO:0007669"/>
    <property type="project" value="TreeGrafter"/>
</dbReference>
<evidence type="ECO:0000256" key="1">
    <source>
        <dbReference type="SAM" id="MobiDB-lite"/>
    </source>
</evidence>
<feature type="compositionally biased region" description="Basic and acidic residues" evidence="1">
    <location>
        <begin position="378"/>
        <end position="395"/>
    </location>
</feature>
<dbReference type="OrthoDB" id="1684416at2759"/>
<dbReference type="GO" id="GO:0090307">
    <property type="term" value="P:mitotic spindle assembly"/>
    <property type="evidence" value="ECO:0007669"/>
    <property type="project" value="TreeGrafter"/>
</dbReference>
<sequence>MRPQTTRPASPSTFNSSRFATTHQTTIIFSGLSNFTIWEFKSISRTTASNGLICILPPPSSLISGELRSEINEEIMDEEMGIMEDLVAADASFMDDFDSEYEFDAYHYFDFSREETESEAEGAESWFRYAHEYPPSPFIVKLKMMKAAKSNPMKIHKTSSSKVEANYKTSTSTISDGDTGHKTASREIKVKGMKLYNHIPQDNIKAKPKSTVNLCKPSGSSFMKPTASHLAKQNKECDIHSGGFGRLQKPLVNAVEKLRSPIRIQNQTTKRQKLEIGYLRKAAHLKHRASFLHKISKKAVQLESSSNAGVKCTIPKKPALVTAERAQMRISQNKSESLQLLNRKQILDAPKFPQYKKSMAQSNEFQVLYKQDSASLVSEDKRQSSGNAGKKDKCRSPFNLKSCTNNKLLPIKDGRFTSNTKRNSHLPPIELFKKLSLKDEPETKVISSLKSPHITKGLKENVPGSYQQEFRRCIGKPNHHGTDRRITEVRI</sequence>
<dbReference type="GO" id="GO:0008017">
    <property type="term" value="F:microtubule binding"/>
    <property type="evidence" value="ECO:0007669"/>
    <property type="project" value="TreeGrafter"/>
</dbReference>
<dbReference type="AlphaFoldDB" id="A0A5N6NAC4"/>
<keyword evidence="3" id="KW-1185">Reference proteome</keyword>
<proteinExistence type="predicted"/>
<dbReference type="PANTHER" id="PTHR14326:SF15">
    <property type="entry name" value="OS06G0130200 PROTEIN"/>
    <property type="match status" value="1"/>
</dbReference>
<dbReference type="PANTHER" id="PTHR14326">
    <property type="entry name" value="TARGETING PROTEIN FOR XKLP2"/>
    <property type="match status" value="1"/>
</dbReference>
<evidence type="ECO:0000313" key="3">
    <source>
        <dbReference type="Proteomes" id="UP000326396"/>
    </source>
</evidence>
<protein>
    <recommendedName>
        <fullName evidence="4">TPX2 central domain-containing protein</fullName>
    </recommendedName>
</protein>
<dbReference type="InterPro" id="IPR009675">
    <property type="entry name" value="TPX2_fam"/>
</dbReference>
<dbReference type="GO" id="GO:0030295">
    <property type="term" value="F:protein kinase activator activity"/>
    <property type="evidence" value="ECO:0007669"/>
    <property type="project" value="TreeGrafter"/>
</dbReference>
<name>A0A5N6NAC4_9ASTR</name>
<reference evidence="2 3" key="1">
    <citation type="submission" date="2019-05" db="EMBL/GenBank/DDBJ databases">
        <title>Mikania micrantha, genome provides insights into the molecular mechanism of rapid growth.</title>
        <authorList>
            <person name="Liu B."/>
        </authorList>
    </citation>
    <scope>NUCLEOTIDE SEQUENCE [LARGE SCALE GENOMIC DNA]</scope>
    <source>
        <strain evidence="2">NLD-2019</strain>
        <tissue evidence="2">Leaf</tissue>
    </source>
</reference>
<dbReference type="EMBL" id="SZYD01000012">
    <property type="protein sequence ID" value="KAD4584257.1"/>
    <property type="molecule type" value="Genomic_DNA"/>
</dbReference>
<evidence type="ECO:0000313" key="2">
    <source>
        <dbReference type="EMBL" id="KAD4584257.1"/>
    </source>
</evidence>